<dbReference type="Gene3D" id="3.10.105.10">
    <property type="entry name" value="Dipeptide-binding Protein, Domain 3"/>
    <property type="match status" value="1"/>
</dbReference>
<dbReference type="Gene3D" id="3.40.190.10">
    <property type="entry name" value="Periplasmic binding protein-like II"/>
    <property type="match status" value="1"/>
</dbReference>
<evidence type="ECO:0000256" key="2">
    <source>
        <dbReference type="ARBA" id="ARBA00005695"/>
    </source>
</evidence>
<dbReference type="PIRSF" id="PIRSF002741">
    <property type="entry name" value="MppA"/>
    <property type="match status" value="1"/>
</dbReference>
<reference evidence="6" key="2">
    <citation type="submission" date="2022-10" db="EMBL/GenBank/DDBJ databases">
        <authorList>
            <person name="Trinh H.N."/>
        </authorList>
    </citation>
    <scope>NUCLEOTIDE SEQUENCE</scope>
    <source>
        <strain evidence="6">RN2-1</strain>
    </source>
</reference>
<comment type="subcellular location">
    <subcellularLocation>
        <location evidence="1">Periplasm</location>
    </subcellularLocation>
</comment>
<protein>
    <submittedName>
        <fullName evidence="6">ABC transporter substrate-binding protein</fullName>
    </submittedName>
</protein>
<name>A0AA41YIH8_9PROT</name>
<dbReference type="InterPro" id="IPR039424">
    <property type="entry name" value="SBP_5"/>
</dbReference>
<keyword evidence="7" id="KW-1185">Reference proteome</keyword>
<feature type="signal peptide" evidence="4">
    <location>
        <begin position="1"/>
        <end position="26"/>
    </location>
</feature>
<dbReference type="RefSeq" id="WP_264712834.1">
    <property type="nucleotide sequence ID" value="NZ_JAPDNT010000003.1"/>
</dbReference>
<dbReference type="SUPFAM" id="SSF53850">
    <property type="entry name" value="Periplasmic binding protein-like II"/>
    <property type="match status" value="1"/>
</dbReference>
<accession>A0AA41YIH8</accession>
<evidence type="ECO:0000259" key="5">
    <source>
        <dbReference type="Pfam" id="PF00496"/>
    </source>
</evidence>
<dbReference type="AlphaFoldDB" id="A0AA41YIH8"/>
<comment type="caution">
    <text evidence="6">The sequence shown here is derived from an EMBL/GenBank/DDBJ whole genome shotgun (WGS) entry which is preliminary data.</text>
</comment>
<dbReference type="Proteomes" id="UP001165679">
    <property type="component" value="Unassembled WGS sequence"/>
</dbReference>
<evidence type="ECO:0000313" key="7">
    <source>
        <dbReference type="Proteomes" id="UP001165679"/>
    </source>
</evidence>
<dbReference type="GO" id="GO:0015833">
    <property type="term" value="P:peptide transport"/>
    <property type="evidence" value="ECO:0007669"/>
    <property type="project" value="TreeGrafter"/>
</dbReference>
<proteinExistence type="inferred from homology"/>
<dbReference type="PANTHER" id="PTHR30290">
    <property type="entry name" value="PERIPLASMIC BINDING COMPONENT OF ABC TRANSPORTER"/>
    <property type="match status" value="1"/>
</dbReference>
<evidence type="ECO:0000256" key="1">
    <source>
        <dbReference type="ARBA" id="ARBA00004418"/>
    </source>
</evidence>
<organism evidence="6 7">
    <name type="scientific">Limobrevibacterium gyesilva</name>
    <dbReference type="NCBI Taxonomy" id="2991712"/>
    <lineage>
        <taxon>Bacteria</taxon>
        <taxon>Pseudomonadati</taxon>
        <taxon>Pseudomonadota</taxon>
        <taxon>Alphaproteobacteria</taxon>
        <taxon>Acetobacterales</taxon>
        <taxon>Acetobacteraceae</taxon>
        <taxon>Limobrevibacterium</taxon>
    </lineage>
</organism>
<gene>
    <name evidence="6" type="ORF">OL599_06420</name>
</gene>
<comment type="similarity">
    <text evidence="2">Belongs to the bacterial solute-binding protein 5 family.</text>
</comment>
<reference evidence="6" key="1">
    <citation type="submission" date="2022-09" db="EMBL/GenBank/DDBJ databases">
        <title>Rhodovastum sp. nov. RN2-1 isolated from soil in Seongnam, South Korea.</title>
        <authorList>
            <person name="Le N.T."/>
        </authorList>
    </citation>
    <scope>NUCLEOTIDE SEQUENCE</scope>
    <source>
        <strain evidence="6">RN2-1</strain>
    </source>
</reference>
<dbReference type="GO" id="GO:0043190">
    <property type="term" value="C:ATP-binding cassette (ABC) transporter complex"/>
    <property type="evidence" value="ECO:0007669"/>
    <property type="project" value="InterPro"/>
</dbReference>
<dbReference type="InterPro" id="IPR030678">
    <property type="entry name" value="Peptide/Ni-bd"/>
</dbReference>
<feature type="domain" description="Solute-binding protein family 5" evidence="5">
    <location>
        <begin position="82"/>
        <end position="449"/>
    </location>
</feature>
<evidence type="ECO:0000313" key="6">
    <source>
        <dbReference type="EMBL" id="MCW3474209.1"/>
    </source>
</evidence>
<dbReference type="Pfam" id="PF00496">
    <property type="entry name" value="SBP_bac_5"/>
    <property type="match status" value="1"/>
</dbReference>
<evidence type="ECO:0000256" key="3">
    <source>
        <dbReference type="ARBA" id="ARBA00022729"/>
    </source>
</evidence>
<dbReference type="GO" id="GO:1904680">
    <property type="term" value="F:peptide transmembrane transporter activity"/>
    <property type="evidence" value="ECO:0007669"/>
    <property type="project" value="TreeGrafter"/>
</dbReference>
<evidence type="ECO:0000256" key="4">
    <source>
        <dbReference type="SAM" id="SignalP"/>
    </source>
</evidence>
<feature type="chain" id="PRO_5041372954" evidence="4">
    <location>
        <begin position="27"/>
        <end position="534"/>
    </location>
</feature>
<dbReference type="EMBL" id="JAPDNT010000003">
    <property type="protein sequence ID" value="MCW3474209.1"/>
    <property type="molecule type" value="Genomic_DNA"/>
</dbReference>
<keyword evidence="3 4" id="KW-0732">Signal</keyword>
<dbReference type="GO" id="GO:0030288">
    <property type="term" value="C:outer membrane-bounded periplasmic space"/>
    <property type="evidence" value="ECO:0007669"/>
    <property type="project" value="UniProtKB-ARBA"/>
</dbReference>
<dbReference type="PANTHER" id="PTHR30290:SF38">
    <property type="entry name" value="D,D-DIPEPTIDE-BINDING PERIPLASMIC PROTEIN DDPA-RELATED"/>
    <property type="match status" value="1"/>
</dbReference>
<sequence>MLGTPTRLLAAATMVAGLLAATTLHAQEPKRGGILKIYQRDSPASASIHEEATYSTNVPFMAVFNNLVIYKQDVPQNSLDSIVPELATSWAWSPDNLRLTFKLREGVKWHDGKPFTSKDVKCTFDLLMDKATDKFRKNPRQTWYQNVADVTTNGDFEATFRVNRPQPSLLALLASGYTPIYPCHVSARDMRVHPIGTGPFKFVEFKQNESIKLVRNPNYWKPGRPYLDGLEFPIITNRSTAMLAFIAGKIDMTFPTEVTAPILKDIRAQAPKAICSFGPTNVSTNLIVNREMPPFDNADIRRAMALTLDRQAFIDILSEGKSDIGGSMLPQPAGVWGMPPDMIKTMVGYDPDVQKNRAEARAIMERLGYGPNKRLKMKVSTRNIPSYRDPAVILIDQLKEIYIDAELDVVETSTWFAKVARKDYSVGLNLTGNAVDDPDQTFYENYACKSERNYTQYCNPELEKLFDKQSAETNLEARKKLVWEIDRKLQDDVARPIILHIQAGVCWQPDVHGFTPMVNSSYNGYRFEDLWLDR</sequence>
<dbReference type="InterPro" id="IPR000914">
    <property type="entry name" value="SBP_5_dom"/>
</dbReference>